<reference evidence="14 15" key="1">
    <citation type="submission" date="2019-04" db="EMBL/GenBank/DDBJ databases">
        <authorList>
            <consortium name="Wellcome Sanger Institute Data Sharing"/>
        </authorList>
    </citation>
    <scope>NUCLEOTIDE SEQUENCE [LARGE SCALE GENOMIC DNA]</scope>
</reference>
<dbReference type="SMART" id="SM00054">
    <property type="entry name" value="EFh"/>
    <property type="match status" value="5"/>
</dbReference>
<evidence type="ECO:0000256" key="10">
    <source>
        <dbReference type="ARBA" id="ARBA00056975"/>
    </source>
</evidence>
<dbReference type="Pfam" id="PF13499">
    <property type="entry name" value="EF-hand_7"/>
    <property type="match status" value="1"/>
</dbReference>
<protein>
    <recommendedName>
        <fullName evidence="12">Reticulocalbin-3</fullName>
    </recommendedName>
</protein>
<evidence type="ECO:0000256" key="8">
    <source>
        <dbReference type="ARBA" id="ARBA00023180"/>
    </source>
</evidence>
<comment type="subunit">
    <text evidence="11">Interacts with PCSK6 (immature form including the propeptide); probably involved in the maturation and the secretion of PCSK6.</text>
</comment>
<dbReference type="PANTHER" id="PTHR10827">
    <property type="entry name" value="RETICULOCALBIN"/>
    <property type="match status" value="1"/>
</dbReference>
<evidence type="ECO:0000256" key="4">
    <source>
        <dbReference type="ARBA" id="ARBA00022729"/>
    </source>
</evidence>
<dbReference type="CTD" id="5955"/>
<organism evidence="14 15">
    <name type="scientific">Scleropages formosus</name>
    <name type="common">Asian bonytongue</name>
    <name type="synonym">Osteoglossum formosum</name>
    <dbReference type="NCBI Taxonomy" id="113540"/>
    <lineage>
        <taxon>Eukaryota</taxon>
        <taxon>Metazoa</taxon>
        <taxon>Chordata</taxon>
        <taxon>Craniata</taxon>
        <taxon>Vertebrata</taxon>
        <taxon>Euteleostomi</taxon>
        <taxon>Actinopterygii</taxon>
        <taxon>Neopterygii</taxon>
        <taxon>Teleostei</taxon>
        <taxon>Osteoglossocephala</taxon>
        <taxon>Osteoglossomorpha</taxon>
        <taxon>Osteoglossiformes</taxon>
        <taxon>Osteoglossidae</taxon>
        <taxon>Scleropages</taxon>
    </lineage>
</organism>
<dbReference type="OrthoDB" id="293868at2759"/>
<dbReference type="Proteomes" id="UP000694397">
    <property type="component" value="Chromosome 7"/>
</dbReference>
<evidence type="ECO:0000313" key="15">
    <source>
        <dbReference type="Proteomes" id="UP000694397"/>
    </source>
</evidence>
<dbReference type="InterPro" id="IPR018247">
    <property type="entry name" value="EF_Hand_1_Ca_BS"/>
</dbReference>
<dbReference type="PANTHER" id="PTHR10827:SF78">
    <property type="entry name" value="RETICULOCALBIN-2"/>
    <property type="match status" value="1"/>
</dbReference>
<comment type="similarity">
    <text evidence="2">Belongs to the CREC family.</text>
</comment>
<evidence type="ECO:0000256" key="2">
    <source>
        <dbReference type="ARBA" id="ARBA00006431"/>
    </source>
</evidence>
<dbReference type="FunFam" id="1.10.238.10:FF:000104">
    <property type="entry name" value="calumenin isoform X1"/>
    <property type="match status" value="1"/>
</dbReference>
<dbReference type="Pfam" id="PF13202">
    <property type="entry name" value="EF-hand_5"/>
    <property type="match status" value="2"/>
</dbReference>
<dbReference type="AlphaFoldDB" id="A0A8C9U5S9"/>
<evidence type="ECO:0000256" key="5">
    <source>
        <dbReference type="ARBA" id="ARBA00022737"/>
    </source>
</evidence>
<accession>A0A8C9U5S9</accession>
<keyword evidence="8" id="KW-0325">Glycoprotein</keyword>
<dbReference type="InterPro" id="IPR011992">
    <property type="entry name" value="EF-hand-dom_pair"/>
</dbReference>
<dbReference type="GeneTree" id="ENSGT01010000222360"/>
<dbReference type="PROSITE" id="PS00018">
    <property type="entry name" value="EF_HAND_1"/>
    <property type="match status" value="4"/>
</dbReference>
<gene>
    <name evidence="14" type="primary">rcn2</name>
</gene>
<keyword evidence="15" id="KW-1185">Reference proteome</keyword>
<dbReference type="GO" id="GO:0005509">
    <property type="term" value="F:calcium ion binding"/>
    <property type="evidence" value="ECO:0007669"/>
    <property type="project" value="InterPro"/>
</dbReference>
<dbReference type="GO" id="GO:0005788">
    <property type="term" value="C:endoplasmic reticulum lumen"/>
    <property type="evidence" value="ECO:0007669"/>
    <property type="project" value="UniProtKB-SubCell"/>
</dbReference>
<name>A0A8C9U5S9_SCLFO</name>
<feature type="domain" description="EF-hand" evidence="13">
    <location>
        <begin position="202"/>
        <end position="232"/>
    </location>
</feature>
<evidence type="ECO:0000313" key="14">
    <source>
        <dbReference type="Ensembl" id="ENSSFOP00015060949.1"/>
    </source>
</evidence>
<dbReference type="PROSITE" id="PS50222">
    <property type="entry name" value="EF_HAND_2"/>
    <property type="match status" value="3"/>
</dbReference>
<keyword evidence="4" id="KW-0732">Signal</keyword>
<evidence type="ECO:0000256" key="12">
    <source>
        <dbReference type="ARBA" id="ARBA00072696"/>
    </source>
</evidence>
<dbReference type="GeneID" id="108931693"/>
<keyword evidence="3" id="KW-0479">Metal-binding</keyword>
<evidence type="ECO:0000256" key="1">
    <source>
        <dbReference type="ARBA" id="ARBA00004319"/>
    </source>
</evidence>
<dbReference type="GO" id="GO:0015031">
    <property type="term" value="P:protein transport"/>
    <property type="evidence" value="ECO:0007669"/>
    <property type="project" value="UniProtKB-ARBA"/>
</dbReference>
<keyword evidence="9" id="KW-0143">Chaperone</keyword>
<evidence type="ECO:0000256" key="11">
    <source>
        <dbReference type="ARBA" id="ARBA00063143"/>
    </source>
</evidence>
<dbReference type="Ensembl" id="ENSSFOT00015050639.1">
    <property type="protein sequence ID" value="ENSSFOP00015060949.1"/>
    <property type="gene ID" value="ENSSFOG00015015662.2"/>
</dbReference>
<dbReference type="Gene3D" id="1.10.238.10">
    <property type="entry name" value="EF-hand"/>
    <property type="match status" value="3"/>
</dbReference>
<keyword evidence="5" id="KW-0677">Repeat</keyword>
<keyword evidence="7" id="KW-0106">Calcium</keyword>
<dbReference type="SUPFAM" id="SSF47473">
    <property type="entry name" value="EF-hand"/>
    <property type="match status" value="2"/>
</dbReference>
<dbReference type="KEGG" id="sfm:108931693"/>
<dbReference type="RefSeq" id="XP_018603174.1">
    <property type="nucleotide sequence ID" value="XM_018747658.2"/>
</dbReference>
<comment type="subcellular location">
    <subcellularLocation>
        <location evidence="1">Endoplasmic reticulum lumen</location>
    </subcellularLocation>
</comment>
<proteinExistence type="inferred from homology"/>
<evidence type="ECO:0000256" key="6">
    <source>
        <dbReference type="ARBA" id="ARBA00022824"/>
    </source>
</evidence>
<evidence type="ECO:0000256" key="3">
    <source>
        <dbReference type="ARBA" id="ARBA00022723"/>
    </source>
</evidence>
<evidence type="ECO:0000259" key="13">
    <source>
        <dbReference type="PROSITE" id="PS50222"/>
    </source>
</evidence>
<reference evidence="14" key="2">
    <citation type="submission" date="2025-08" db="UniProtKB">
        <authorList>
            <consortium name="Ensembl"/>
        </authorList>
    </citation>
    <scope>IDENTIFICATION</scope>
</reference>
<evidence type="ECO:0000256" key="9">
    <source>
        <dbReference type="ARBA" id="ARBA00023186"/>
    </source>
</evidence>
<feature type="domain" description="EF-hand" evidence="13">
    <location>
        <begin position="72"/>
        <end position="107"/>
    </location>
</feature>
<feature type="domain" description="EF-hand" evidence="13">
    <location>
        <begin position="108"/>
        <end position="143"/>
    </location>
</feature>
<evidence type="ECO:0000256" key="7">
    <source>
        <dbReference type="ARBA" id="ARBA00022837"/>
    </source>
</evidence>
<comment type="function">
    <text evidence="10">Probable molecular chaperone assisting protein biosynthesis and transport in the endoplasmic reticulum. Required for the proper biosynthesis and transport of pulmonary surfactant-associated protein A/SP-A, pulmonary surfactant-associated protein D/SP-D and the lipid transporter ABCA3. By regulating both the proper expression and the degradation through the endoplasmic reticulum-associated protein degradation pathway of these proteins plays a crucial role in pulmonary surfactant homeostasis. Has an anti-fibrotic activity by negatively regulating the secretion of type I and type III collagens. This calcium-binding protein also transiently associates with immature PCSK6 and regulates its secretion.</text>
</comment>
<sequence>MVYKQKMNGDTVVLTRGRCSFAGGPADRKMKFAAVCTAFQLLALCYSHKDHSSEHHVGSQKHEEIKKLSPNEQKKKLVEIVKKIDIDSDKQLSAEEITQWIQLVYRQYALEDAEERFPKFDTNKDGVISWGEYNMFVHEHPFDDEEQKAVEGPEEESLRFLHLKEKRRFEFADADGIPGLNLTEFLAFTHPSEVDHMADYTIEDVLYEYDKNKDGLISLQEFLGDIRTNADDKPSQWEIDETIRFKDLYDQDKDGQLNREEQLRWVTPNSYASAREEAIHLIKEMDQNSDGMLSETEILSNQETFMNSEVTDYGRQLHVSHDEL</sequence>
<dbReference type="InterPro" id="IPR002048">
    <property type="entry name" value="EF_hand_dom"/>
</dbReference>
<keyword evidence="6" id="KW-0256">Endoplasmic reticulum</keyword>
<reference evidence="14" key="3">
    <citation type="submission" date="2025-09" db="UniProtKB">
        <authorList>
            <consortium name="Ensembl"/>
        </authorList>
    </citation>
    <scope>IDENTIFICATION</scope>
</reference>